<gene>
    <name evidence="1" type="ORF">RRG08_018171</name>
</gene>
<evidence type="ECO:0000313" key="2">
    <source>
        <dbReference type="Proteomes" id="UP001283361"/>
    </source>
</evidence>
<dbReference type="EMBL" id="JAWDGP010001985">
    <property type="protein sequence ID" value="KAK3786286.1"/>
    <property type="molecule type" value="Genomic_DNA"/>
</dbReference>
<comment type="caution">
    <text evidence="1">The sequence shown here is derived from an EMBL/GenBank/DDBJ whole genome shotgun (WGS) entry which is preliminary data.</text>
</comment>
<name>A0AAE1DX43_9GAST</name>
<reference evidence="1" key="1">
    <citation type="journal article" date="2023" name="G3 (Bethesda)">
        <title>A reference genome for the long-term kleptoplast-retaining sea slug Elysia crispata morphotype clarki.</title>
        <authorList>
            <person name="Eastman K.E."/>
            <person name="Pendleton A.L."/>
            <person name="Shaikh M.A."/>
            <person name="Suttiyut T."/>
            <person name="Ogas R."/>
            <person name="Tomko P."/>
            <person name="Gavelis G."/>
            <person name="Widhalm J.R."/>
            <person name="Wisecaver J.H."/>
        </authorList>
    </citation>
    <scope>NUCLEOTIDE SEQUENCE</scope>
    <source>
        <strain evidence="1">ECLA1</strain>
    </source>
</reference>
<proteinExistence type="predicted"/>
<dbReference type="AlphaFoldDB" id="A0AAE1DX43"/>
<protein>
    <submittedName>
        <fullName evidence="1">Uncharacterized protein</fullName>
    </submittedName>
</protein>
<evidence type="ECO:0000313" key="1">
    <source>
        <dbReference type="EMBL" id="KAK3786286.1"/>
    </source>
</evidence>
<keyword evidence="2" id="KW-1185">Reference proteome</keyword>
<dbReference type="Proteomes" id="UP001283361">
    <property type="component" value="Unassembled WGS sequence"/>
</dbReference>
<organism evidence="1 2">
    <name type="scientific">Elysia crispata</name>
    <name type="common">lettuce slug</name>
    <dbReference type="NCBI Taxonomy" id="231223"/>
    <lineage>
        <taxon>Eukaryota</taxon>
        <taxon>Metazoa</taxon>
        <taxon>Spiralia</taxon>
        <taxon>Lophotrochozoa</taxon>
        <taxon>Mollusca</taxon>
        <taxon>Gastropoda</taxon>
        <taxon>Heterobranchia</taxon>
        <taxon>Euthyneura</taxon>
        <taxon>Panpulmonata</taxon>
        <taxon>Sacoglossa</taxon>
        <taxon>Placobranchoidea</taxon>
        <taxon>Plakobranchidae</taxon>
        <taxon>Elysia</taxon>
    </lineage>
</organism>
<accession>A0AAE1DX43</accession>
<sequence length="117" mass="12760">MSNPSVTVACKTDLDRPLESSTAQADVIGVSVASCTGFPPPGLGRVTTVVSLSGVVRHTECFPYDLSLFGVVGLLRERHIQLLYCEQGFFREKDLSSGYVELSCKEKNKPNHELKVT</sequence>